<protein>
    <submittedName>
        <fullName evidence="1">Uncharacterized protein</fullName>
    </submittedName>
</protein>
<accession>A0A5E4RLJ5</accession>
<gene>
    <name evidence="1" type="ORF">PAQ31011_00207</name>
</gene>
<name>A0A5E4RLJ5_9BURK</name>
<sequence length="35" mass="4269">MSYKEKADITHKSILTLRIYWKMLSIAKRLNFKKI</sequence>
<keyword evidence="2" id="KW-1185">Reference proteome</keyword>
<reference evidence="1 2" key="1">
    <citation type="submission" date="2019-08" db="EMBL/GenBank/DDBJ databases">
        <authorList>
            <person name="Peeters C."/>
        </authorList>
    </citation>
    <scope>NUCLEOTIDE SEQUENCE [LARGE SCALE GENOMIC DNA]</scope>
    <source>
        <strain evidence="1 2">LMG 31011</strain>
    </source>
</reference>
<dbReference type="AlphaFoldDB" id="A0A5E4RLJ5"/>
<dbReference type="Proteomes" id="UP000366819">
    <property type="component" value="Unassembled WGS sequence"/>
</dbReference>
<evidence type="ECO:0000313" key="2">
    <source>
        <dbReference type="Proteomes" id="UP000366819"/>
    </source>
</evidence>
<evidence type="ECO:0000313" key="1">
    <source>
        <dbReference type="EMBL" id="VVD63292.1"/>
    </source>
</evidence>
<dbReference type="EMBL" id="CABPSN010000001">
    <property type="protein sequence ID" value="VVD63292.1"/>
    <property type="molecule type" value="Genomic_DNA"/>
</dbReference>
<proteinExistence type="predicted"/>
<organism evidence="1 2">
    <name type="scientific">Pandoraea aquatica</name>
    <dbReference type="NCBI Taxonomy" id="2508290"/>
    <lineage>
        <taxon>Bacteria</taxon>
        <taxon>Pseudomonadati</taxon>
        <taxon>Pseudomonadota</taxon>
        <taxon>Betaproteobacteria</taxon>
        <taxon>Burkholderiales</taxon>
        <taxon>Burkholderiaceae</taxon>
        <taxon>Pandoraea</taxon>
    </lineage>
</organism>